<organism evidence="3 4">
    <name type="scientific">Cellulomonas marina</name>
    <dbReference type="NCBI Taxonomy" id="988821"/>
    <lineage>
        <taxon>Bacteria</taxon>
        <taxon>Bacillati</taxon>
        <taxon>Actinomycetota</taxon>
        <taxon>Actinomycetes</taxon>
        <taxon>Micrococcales</taxon>
        <taxon>Cellulomonadaceae</taxon>
        <taxon>Cellulomonas</taxon>
    </lineage>
</organism>
<accession>A0A1I1AA76</accession>
<reference evidence="3 4" key="1">
    <citation type="submission" date="2016-10" db="EMBL/GenBank/DDBJ databases">
        <authorList>
            <person name="de Groot N.N."/>
        </authorList>
    </citation>
    <scope>NUCLEOTIDE SEQUENCE [LARGE SCALE GENOMIC DNA]</scope>
    <source>
        <strain evidence="3 4">CGMCC 4.6945</strain>
    </source>
</reference>
<dbReference type="InterPro" id="IPR000387">
    <property type="entry name" value="Tyr_Pase_dom"/>
</dbReference>
<dbReference type="InterPro" id="IPR026893">
    <property type="entry name" value="Tyr/Ser_Pase_IphP-type"/>
</dbReference>
<dbReference type="Proteomes" id="UP000199012">
    <property type="component" value="Unassembled WGS sequence"/>
</dbReference>
<dbReference type="InterPro" id="IPR016130">
    <property type="entry name" value="Tyr_Pase_AS"/>
</dbReference>
<gene>
    <name evidence="3" type="ORF">SAMN05421867_11554</name>
</gene>
<name>A0A1I1AA76_9CELL</name>
<protein>
    <submittedName>
        <fullName evidence="3">Protein-tyrosine phosphatase</fullName>
    </submittedName>
</protein>
<dbReference type="PROSITE" id="PS50056">
    <property type="entry name" value="TYR_PHOSPHATASE_2"/>
    <property type="match status" value="1"/>
</dbReference>
<keyword evidence="4" id="KW-1185">Reference proteome</keyword>
<dbReference type="STRING" id="988821.SAMN05421867_11554"/>
<comment type="similarity">
    <text evidence="1">Belongs to the protein-tyrosine phosphatase family.</text>
</comment>
<evidence type="ECO:0000259" key="2">
    <source>
        <dbReference type="PROSITE" id="PS50056"/>
    </source>
</evidence>
<dbReference type="SUPFAM" id="SSF52799">
    <property type="entry name" value="(Phosphotyrosine protein) phosphatases II"/>
    <property type="match status" value="1"/>
</dbReference>
<dbReference type="InterPro" id="IPR029021">
    <property type="entry name" value="Prot-tyrosine_phosphatase-like"/>
</dbReference>
<dbReference type="Pfam" id="PF13350">
    <property type="entry name" value="Y_phosphatase3"/>
    <property type="match status" value="1"/>
</dbReference>
<dbReference type="AlphaFoldDB" id="A0A1I1AA76"/>
<dbReference type="PANTHER" id="PTHR31126">
    <property type="entry name" value="TYROSINE-PROTEIN PHOSPHATASE"/>
    <property type="match status" value="1"/>
</dbReference>
<evidence type="ECO:0000313" key="4">
    <source>
        <dbReference type="Proteomes" id="UP000199012"/>
    </source>
</evidence>
<dbReference type="PANTHER" id="PTHR31126:SF1">
    <property type="entry name" value="TYROSINE SPECIFIC PROTEIN PHOSPHATASES DOMAIN-CONTAINING PROTEIN"/>
    <property type="match status" value="1"/>
</dbReference>
<evidence type="ECO:0000256" key="1">
    <source>
        <dbReference type="ARBA" id="ARBA00009580"/>
    </source>
</evidence>
<feature type="domain" description="Tyrosine specific protein phosphatases" evidence="2">
    <location>
        <begin position="125"/>
        <end position="190"/>
    </location>
</feature>
<dbReference type="Gene3D" id="3.90.190.10">
    <property type="entry name" value="Protein tyrosine phosphatase superfamily"/>
    <property type="match status" value="1"/>
</dbReference>
<proteinExistence type="inferred from homology"/>
<evidence type="ECO:0000313" key="3">
    <source>
        <dbReference type="EMBL" id="SFB33380.1"/>
    </source>
</evidence>
<dbReference type="PROSITE" id="PS00383">
    <property type="entry name" value="TYR_PHOSPHATASE_1"/>
    <property type="match status" value="1"/>
</dbReference>
<dbReference type="EMBL" id="FOKA01000015">
    <property type="protein sequence ID" value="SFB33380.1"/>
    <property type="molecule type" value="Genomic_DNA"/>
</dbReference>
<dbReference type="GO" id="GO:0004721">
    <property type="term" value="F:phosphoprotein phosphatase activity"/>
    <property type="evidence" value="ECO:0007669"/>
    <property type="project" value="InterPro"/>
</dbReference>
<sequence length="252" mass="26036">MPNLRDVGGRTTAGGGAVPTGLLFRSGELADPGVAADEAVAALRLAVVVDLRTAAEVAQRPDHVPAGVARTHLDVLADQPGDAAAQIAHLLGAPGAAPAEPVVLDAAAHMRETYRDLVLSGSARRGYAAFLRTLLGADGRPVLVHCTAGKDRTGWAVTLVLELAGVDEAGVLEEYLAVRPAVATMFAPLLERVAAAGLDPALVAPMVEVREEYLDTARAVRAERYGTADGYLTEGLGLSDDEVAALRALLRG</sequence>